<dbReference type="Proteomes" id="UP001175271">
    <property type="component" value="Unassembled WGS sequence"/>
</dbReference>
<dbReference type="AlphaFoldDB" id="A0AA39HRX9"/>
<name>A0AA39HRX9_9BILA</name>
<sequence>MSVTRVQGLPTGRAWAKAVYCNLMLESANSPDSRVLSFPRTLQSVLYKLLQSFFCGVFLFAFFSGEFRAHKYNCFPNRMQWERSRNTLLCS</sequence>
<accession>A0AA39HRX9</accession>
<evidence type="ECO:0000256" key="1">
    <source>
        <dbReference type="SAM" id="Phobius"/>
    </source>
</evidence>
<proteinExistence type="predicted"/>
<protein>
    <submittedName>
        <fullName evidence="2">Uncharacterized protein</fullName>
    </submittedName>
</protein>
<keyword evidence="3" id="KW-1185">Reference proteome</keyword>
<comment type="caution">
    <text evidence="2">The sequence shown here is derived from an EMBL/GenBank/DDBJ whole genome shotgun (WGS) entry which is preliminary data.</text>
</comment>
<keyword evidence="1" id="KW-0472">Membrane</keyword>
<keyword evidence="1" id="KW-0812">Transmembrane</keyword>
<keyword evidence="1" id="KW-1133">Transmembrane helix</keyword>
<feature type="transmembrane region" description="Helical" evidence="1">
    <location>
        <begin position="45"/>
        <end position="63"/>
    </location>
</feature>
<gene>
    <name evidence="2" type="ORF">QR680_005405</name>
</gene>
<dbReference type="EMBL" id="JAUCMV010000003">
    <property type="protein sequence ID" value="KAK0410950.1"/>
    <property type="molecule type" value="Genomic_DNA"/>
</dbReference>
<evidence type="ECO:0000313" key="3">
    <source>
        <dbReference type="Proteomes" id="UP001175271"/>
    </source>
</evidence>
<organism evidence="2 3">
    <name type="scientific">Steinernema hermaphroditum</name>
    <dbReference type="NCBI Taxonomy" id="289476"/>
    <lineage>
        <taxon>Eukaryota</taxon>
        <taxon>Metazoa</taxon>
        <taxon>Ecdysozoa</taxon>
        <taxon>Nematoda</taxon>
        <taxon>Chromadorea</taxon>
        <taxon>Rhabditida</taxon>
        <taxon>Tylenchina</taxon>
        <taxon>Panagrolaimomorpha</taxon>
        <taxon>Strongyloidoidea</taxon>
        <taxon>Steinernematidae</taxon>
        <taxon>Steinernema</taxon>
    </lineage>
</organism>
<reference evidence="2" key="1">
    <citation type="submission" date="2023-06" db="EMBL/GenBank/DDBJ databases">
        <title>Genomic analysis of the entomopathogenic nematode Steinernema hermaphroditum.</title>
        <authorList>
            <person name="Schwarz E.M."/>
            <person name="Heppert J.K."/>
            <person name="Baniya A."/>
            <person name="Schwartz H.T."/>
            <person name="Tan C.-H."/>
            <person name="Antoshechkin I."/>
            <person name="Sternberg P.W."/>
            <person name="Goodrich-Blair H."/>
            <person name="Dillman A.R."/>
        </authorList>
    </citation>
    <scope>NUCLEOTIDE SEQUENCE</scope>
    <source>
        <strain evidence="2">PS9179</strain>
        <tissue evidence="2">Whole animal</tissue>
    </source>
</reference>
<evidence type="ECO:0000313" key="2">
    <source>
        <dbReference type="EMBL" id="KAK0410950.1"/>
    </source>
</evidence>